<keyword evidence="9" id="KW-0539">Nucleus</keyword>
<comment type="caution">
    <text evidence="13">The sequence shown here is derived from an EMBL/GenBank/DDBJ whole genome shotgun (WGS) entry which is preliminary data.</text>
</comment>
<dbReference type="SUPFAM" id="SSF57850">
    <property type="entry name" value="RING/U-box"/>
    <property type="match status" value="1"/>
</dbReference>
<evidence type="ECO:0000256" key="2">
    <source>
        <dbReference type="ARBA" id="ARBA00004718"/>
    </source>
</evidence>
<proteinExistence type="inferred from homology"/>
<keyword evidence="5" id="KW-0479">Metal-binding</keyword>
<dbReference type="GO" id="GO:0030915">
    <property type="term" value="C:Smc5-Smc6 complex"/>
    <property type="evidence" value="ECO:0007669"/>
    <property type="project" value="InterPro"/>
</dbReference>
<dbReference type="Proteomes" id="UP000193144">
    <property type="component" value="Unassembled WGS sequence"/>
</dbReference>
<feature type="region of interest" description="Disordered" evidence="11">
    <location>
        <begin position="1"/>
        <end position="46"/>
    </location>
</feature>
<reference evidence="13 14" key="1">
    <citation type="submission" date="2016-07" db="EMBL/GenBank/DDBJ databases">
        <title>Pervasive Adenine N6-methylation of Active Genes in Fungi.</title>
        <authorList>
            <consortium name="DOE Joint Genome Institute"/>
            <person name="Mondo S.J."/>
            <person name="Dannebaum R.O."/>
            <person name="Kuo R.C."/>
            <person name="Labutti K."/>
            <person name="Haridas S."/>
            <person name="Kuo A."/>
            <person name="Salamov A."/>
            <person name="Ahrendt S.R."/>
            <person name="Lipzen A."/>
            <person name="Sullivan W."/>
            <person name="Andreopoulos W.B."/>
            <person name="Clum A."/>
            <person name="Lindquist E."/>
            <person name="Daum C."/>
            <person name="Ramamoorthy G.K."/>
            <person name="Gryganskyi A."/>
            <person name="Culley D."/>
            <person name="Magnuson J.K."/>
            <person name="James T.Y."/>
            <person name="O'Malley M.A."/>
            <person name="Stajich J.E."/>
            <person name="Spatafora J.W."/>
            <person name="Visel A."/>
            <person name="Grigoriev I.V."/>
        </authorList>
    </citation>
    <scope>NUCLEOTIDE SEQUENCE [LARGE SCALE GENOMIC DNA]</scope>
    <source>
        <strain evidence="13 14">CBS 115471</strain>
    </source>
</reference>
<dbReference type="InterPro" id="IPR026846">
    <property type="entry name" value="Nse2(Mms21)"/>
</dbReference>
<dbReference type="CDD" id="cd16651">
    <property type="entry name" value="SPL-RING_NSE2"/>
    <property type="match status" value="1"/>
</dbReference>
<feature type="region of interest" description="Disordered" evidence="11">
    <location>
        <begin position="157"/>
        <end position="209"/>
    </location>
</feature>
<evidence type="ECO:0000313" key="13">
    <source>
        <dbReference type="EMBL" id="ORY05384.1"/>
    </source>
</evidence>
<dbReference type="Pfam" id="PF11789">
    <property type="entry name" value="zf-Nse"/>
    <property type="match status" value="1"/>
</dbReference>
<protein>
    <submittedName>
        <fullName evidence="13">Zinc-finger of the MIZ type in Nse subunit-domain-containing protein</fullName>
    </submittedName>
</protein>
<feature type="compositionally biased region" description="Acidic residues" evidence="11">
    <location>
        <begin position="386"/>
        <end position="398"/>
    </location>
</feature>
<dbReference type="OrthoDB" id="756301at2759"/>
<dbReference type="InterPro" id="IPR004181">
    <property type="entry name" value="Znf_MIZ"/>
</dbReference>
<evidence type="ECO:0000256" key="6">
    <source>
        <dbReference type="ARBA" id="ARBA00022771"/>
    </source>
</evidence>
<evidence type="ECO:0000313" key="14">
    <source>
        <dbReference type="Proteomes" id="UP000193144"/>
    </source>
</evidence>
<dbReference type="Gene3D" id="3.30.40.10">
    <property type="entry name" value="Zinc/RING finger domain, C3HC4 (zinc finger)"/>
    <property type="match status" value="1"/>
</dbReference>
<evidence type="ECO:0000256" key="7">
    <source>
        <dbReference type="ARBA" id="ARBA00022786"/>
    </source>
</evidence>
<feature type="region of interest" description="Disordered" evidence="11">
    <location>
        <begin position="381"/>
        <end position="456"/>
    </location>
</feature>
<dbReference type="EMBL" id="MCFA01000126">
    <property type="protein sequence ID" value="ORY05384.1"/>
    <property type="molecule type" value="Genomic_DNA"/>
</dbReference>
<feature type="domain" description="SP-RING-type" evidence="12">
    <location>
        <begin position="287"/>
        <end position="382"/>
    </location>
</feature>
<sequence>MSSRIRHCTARDLTAPTPDPSRSAPPNDQLPPYRKPSHPLNQKAQNHLASLARSRGFQEFKEHNKQAAELISKCAEQINDALRDRESKVAKRRQKRANDGEQELAERELEELKAKVEEMTTKLEVGMREAIDTEMAGQRMEEGFNWMRANAPGQLEREYEQQLTQRQTQQSQSQRRRTQRDEDGDENMEQDDDRSSPGPTPLNEVRIALTGPSEIFADRLERKKSEYLSLPHSVRYAKNNDYISFKGVVHDSRFGDSGPALPHPDTWFTERGSPAPGITATQNNADDDDDIVVDKATISTRCPLTYQKFREPLTSKKCPHSFEKSAILEYIRKSKVKIGGGQGRGVGEKASECPVSGCDQMLTVKDLWQDPILLRKIKRMQQAEAQEADEDDSDDEEGAASQRRPQQLIDENDDEISAGPARHVKVEVRSTAFQRAPRGTQEMVDLGKPSDDEEDE</sequence>
<evidence type="ECO:0000256" key="8">
    <source>
        <dbReference type="ARBA" id="ARBA00022833"/>
    </source>
</evidence>
<feature type="region of interest" description="Disordered" evidence="11">
    <location>
        <begin position="84"/>
        <end position="107"/>
    </location>
</feature>
<feature type="compositionally biased region" description="Low complexity" evidence="11">
    <location>
        <begin position="161"/>
        <end position="173"/>
    </location>
</feature>
<dbReference type="InterPro" id="IPR013083">
    <property type="entry name" value="Znf_RING/FYVE/PHD"/>
</dbReference>
<dbReference type="AlphaFoldDB" id="A0A1Y1Z5I7"/>
<keyword evidence="7" id="KW-0833">Ubl conjugation pathway</keyword>
<evidence type="ECO:0000256" key="3">
    <source>
        <dbReference type="ARBA" id="ARBA00008212"/>
    </source>
</evidence>
<organism evidence="13 14">
    <name type="scientific">Clohesyomyces aquaticus</name>
    <dbReference type="NCBI Taxonomy" id="1231657"/>
    <lineage>
        <taxon>Eukaryota</taxon>
        <taxon>Fungi</taxon>
        <taxon>Dikarya</taxon>
        <taxon>Ascomycota</taxon>
        <taxon>Pezizomycotina</taxon>
        <taxon>Dothideomycetes</taxon>
        <taxon>Pleosporomycetidae</taxon>
        <taxon>Pleosporales</taxon>
        <taxon>Lindgomycetaceae</taxon>
        <taxon>Clohesyomyces</taxon>
    </lineage>
</organism>
<keyword evidence="4" id="KW-0808">Transferase</keyword>
<feature type="compositionally biased region" description="Basic and acidic residues" evidence="11">
    <location>
        <begin position="96"/>
        <end position="107"/>
    </location>
</feature>
<evidence type="ECO:0000256" key="5">
    <source>
        <dbReference type="ARBA" id="ARBA00022723"/>
    </source>
</evidence>
<dbReference type="GO" id="GO:0008270">
    <property type="term" value="F:zinc ion binding"/>
    <property type="evidence" value="ECO:0007669"/>
    <property type="project" value="UniProtKB-KW"/>
</dbReference>
<accession>A0A1Y1Z5I7</accession>
<dbReference type="PANTHER" id="PTHR21330:SF1">
    <property type="entry name" value="E3 SUMO-PROTEIN LIGASE NSE2"/>
    <property type="match status" value="1"/>
</dbReference>
<dbReference type="GO" id="GO:0016925">
    <property type="term" value="P:protein sumoylation"/>
    <property type="evidence" value="ECO:0007669"/>
    <property type="project" value="UniProtKB-UniPathway"/>
</dbReference>
<dbReference type="PANTHER" id="PTHR21330">
    <property type="entry name" value="E3 SUMO-PROTEIN LIGASE NSE2"/>
    <property type="match status" value="1"/>
</dbReference>
<evidence type="ECO:0000256" key="4">
    <source>
        <dbReference type="ARBA" id="ARBA00022679"/>
    </source>
</evidence>
<dbReference type="UniPathway" id="UPA00886"/>
<evidence type="ECO:0000256" key="11">
    <source>
        <dbReference type="SAM" id="MobiDB-lite"/>
    </source>
</evidence>
<dbReference type="GO" id="GO:0005634">
    <property type="term" value="C:nucleus"/>
    <property type="evidence" value="ECO:0007669"/>
    <property type="project" value="UniProtKB-SubCell"/>
</dbReference>
<comment type="subcellular location">
    <subcellularLocation>
        <location evidence="1">Nucleus</location>
    </subcellularLocation>
</comment>
<gene>
    <name evidence="13" type="ORF">BCR34DRAFT_626867</name>
</gene>
<evidence type="ECO:0000256" key="1">
    <source>
        <dbReference type="ARBA" id="ARBA00004123"/>
    </source>
</evidence>
<evidence type="ECO:0000259" key="12">
    <source>
        <dbReference type="PROSITE" id="PS51044"/>
    </source>
</evidence>
<dbReference type="GO" id="GO:0000724">
    <property type="term" value="P:double-strand break repair via homologous recombination"/>
    <property type="evidence" value="ECO:0007669"/>
    <property type="project" value="InterPro"/>
</dbReference>
<dbReference type="STRING" id="1231657.A0A1Y1Z5I7"/>
<evidence type="ECO:0000256" key="9">
    <source>
        <dbReference type="ARBA" id="ARBA00023242"/>
    </source>
</evidence>
<keyword evidence="14" id="KW-1185">Reference proteome</keyword>
<comment type="similarity">
    <text evidence="3">Belongs to the NSE2 family.</text>
</comment>
<name>A0A1Y1Z5I7_9PLEO</name>
<dbReference type="PROSITE" id="PS51044">
    <property type="entry name" value="ZF_SP_RING"/>
    <property type="match status" value="1"/>
</dbReference>
<comment type="pathway">
    <text evidence="2">Protein modification; protein sumoylation.</text>
</comment>
<keyword evidence="8" id="KW-0862">Zinc</keyword>
<feature type="compositionally biased region" description="Acidic residues" evidence="11">
    <location>
        <begin position="182"/>
        <end position="192"/>
    </location>
</feature>
<keyword evidence="6 10" id="KW-0863">Zinc-finger</keyword>
<dbReference type="GO" id="GO:0061665">
    <property type="term" value="F:SUMO ligase activity"/>
    <property type="evidence" value="ECO:0007669"/>
    <property type="project" value="TreeGrafter"/>
</dbReference>
<evidence type="ECO:0000256" key="10">
    <source>
        <dbReference type="PROSITE-ProRule" id="PRU00452"/>
    </source>
</evidence>